<gene>
    <name evidence="2" type="ORF">E1286_45465</name>
</gene>
<evidence type="ECO:0000256" key="1">
    <source>
        <dbReference type="SAM" id="MobiDB-lite"/>
    </source>
</evidence>
<evidence type="ECO:0000313" key="2">
    <source>
        <dbReference type="EMBL" id="TDD31029.1"/>
    </source>
</evidence>
<feature type="region of interest" description="Disordered" evidence="1">
    <location>
        <begin position="71"/>
        <end position="103"/>
    </location>
</feature>
<feature type="region of interest" description="Disordered" evidence="1">
    <location>
        <begin position="1"/>
        <end position="30"/>
    </location>
</feature>
<dbReference type="Proteomes" id="UP000295302">
    <property type="component" value="Unassembled WGS sequence"/>
</dbReference>
<comment type="caution">
    <text evidence="2">The sequence shown here is derived from an EMBL/GenBank/DDBJ whole genome shotgun (WGS) entry which is preliminary data.</text>
</comment>
<organism evidence="2 3">
    <name type="scientific">Nonomuraea terrae</name>
    <dbReference type="NCBI Taxonomy" id="2530383"/>
    <lineage>
        <taxon>Bacteria</taxon>
        <taxon>Bacillati</taxon>
        <taxon>Actinomycetota</taxon>
        <taxon>Actinomycetes</taxon>
        <taxon>Streptosporangiales</taxon>
        <taxon>Streptosporangiaceae</taxon>
        <taxon>Nonomuraea</taxon>
    </lineage>
</organism>
<protein>
    <submittedName>
        <fullName evidence="2">Uncharacterized protein</fullName>
    </submittedName>
</protein>
<name>A0A4R4XJX0_9ACTN</name>
<keyword evidence="3" id="KW-1185">Reference proteome</keyword>
<dbReference type="AlphaFoldDB" id="A0A4R4XJX0"/>
<evidence type="ECO:0000313" key="3">
    <source>
        <dbReference type="Proteomes" id="UP000295302"/>
    </source>
</evidence>
<sequence>MRLLDQPAQPCLLPYGSRGSGNAIPRRRHVTPRINVKRSRTRRVELRQDLEVLALGIDESDLRNRRAKVRRKDGTADIVGGEGAAGGHDAGKGSSSIRNMPAP</sequence>
<accession>A0A4R4XJX0</accession>
<reference evidence="2 3" key="1">
    <citation type="submission" date="2019-03" db="EMBL/GenBank/DDBJ databases">
        <title>Draft genome sequences of novel Actinobacteria.</title>
        <authorList>
            <person name="Sahin N."/>
            <person name="Ay H."/>
            <person name="Saygin H."/>
        </authorList>
    </citation>
    <scope>NUCLEOTIDE SEQUENCE [LARGE SCALE GENOMIC DNA]</scope>
    <source>
        <strain evidence="2 3">CH32</strain>
    </source>
</reference>
<dbReference type="EMBL" id="SMKQ01000334">
    <property type="protein sequence ID" value="TDD31029.1"/>
    <property type="molecule type" value="Genomic_DNA"/>
</dbReference>
<proteinExistence type="predicted"/>